<dbReference type="InterPro" id="IPR001401">
    <property type="entry name" value="Dynamin_GTPase"/>
</dbReference>
<comment type="caution">
    <text evidence="6">The sequence shown here is derived from an EMBL/GenBank/DDBJ whole genome shotgun (WGS) entry which is preliminary data.</text>
</comment>
<evidence type="ECO:0000313" key="6">
    <source>
        <dbReference type="EMBL" id="KAK0742762.1"/>
    </source>
</evidence>
<feature type="compositionally biased region" description="Basic and acidic residues" evidence="3">
    <location>
        <begin position="30"/>
        <end position="43"/>
    </location>
</feature>
<dbReference type="GO" id="GO:0005525">
    <property type="term" value="F:GTP binding"/>
    <property type="evidence" value="ECO:0007669"/>
    <property type="project" value="InterPro"/>
</dbReference>
<dbReference type="GO" id="GO:0003924">
    <property type="term" value="F:GTPase activity"/>
    <property type="evidence" value="ECO:0007669"/>
    <property type="project" value="InterPro"/>
</dbReference>
<dbReference type="GO" id="GO:0008017">
    <property type="term" value="F:microtubule binding"/>
    <property type="evidence" value="ECO:0007669"/>
    <property type="project" value="TreeGrafter"/>
</dbReference>
<evidence type="ECO:0000256" key="3">
    <source>
        <dbReference type="SAM" id="MobiDB-lite"/>
    </source>
</evidence>
<dbReference type="InterPro" id="IPR000375">
    <property type="entry name" value="Dynamin_stalk"/>
</dbReference>
<feature type="region of interest" description="Disordered" evidence="3">
    <location>
        <begin position="555"/>
        <end position="610"/>
    </location>
</feature>
<dbReference type="PANTHER" id="PTHR11566:SF131">
    <property type="entry name" value="GTPASE, PUTATIVE (AFU_ORTHOLOGUE AFUA_6G07630)-RELATED"/>
    <property type="match status" value="1"/>
</dbReference>
<dbReference type="Pfam" id="PF01031">
    <property type="entry name" value="Dynamin_M"/>
    <property type="match status" value="1"/>
</dbReference>
<dbReference type="GO" id="GO:0031623">
    <property type="term" value="P:receptor internalization"/>
    <property type="evidence" value="ECO:0007669"/>
    <property type="project" value="TreeGrafter"/>
</dbReference>
<evidence type="ECO:0000259" key="5">
    <source>
        <dbReference type="PROSITE" id="PS51718"/>
    </source>
</evidence>
<dbReference type="InterPro" id="IPR027417">
    <property type="entry name" value="P-loop_NTPase"/>
</dbReference>
<proteinExistence type="predicted"/>
<dbReference type="InterPro" id="IPR045063">
    <property type="entry name" value="Dynamin_N"/>
</dbReference>
<dbReference type="Gene3D" id="1.20.120.1240">
    <property type="entry name" value="Dynamin, middle domain"/>
    <property type="match status" value="1"/>
</dbReference>
<keyword evidence="7" id="KW-1185">Reference proteome</keyword>
<evidence type="ECO:0000256" key="2">
    <source>
        <dbReference type="ARBA" id="ARBA00023134"/>
    </source>
</evidence>
<dbReference type="PROSITE" id="PS51388">
    <property type="entry name" value="GED"/>
    <property type="match status" value="1"/>
</dbReference>
<feature type="domain" description="GED" evidence="4">
    <location>
        <begin position="824"/>
        <end position="921"/>
    </location>
</feature>
<keyword evidence="6" id="KW-0378">Hydrolase</keyword>
<dbReference type="GO" id="GO:0005737">
    <property type="term" value="C:cytoplasm"/>
    <property type="evidence" value="ECO:0007669"/>
    <property type="project" value="TreeGrafter"/>
</dbReference>
<dbReference type="PROSITE" id="PS51718">
    <property type="entry name" value="G_DYNAMIN_2"/>
    <property type="match status" value="1"/>
</dbReference>
<dbReference type="InterPro" id="IPR020850">
    <property type="entry name" value="GED_dom"/>
</dbReference>
<feature type="domain" description="Dynamin-type G" evidence="5">
    <location>
        <begin position="135"/>
        <end position="476"/>
    </location>
</feature>
<feature type="compositionally biased region" description="Polar residues" evidence="3">
    <location>
        <begin position="954"/>
        <end position="964"/>
    </location>
</feature>
<dbReference type="SMART" id="SM00053">
    <property type="entry name" value="DYNc"/>
    <property type="match status" value="1"/>
</dbReference>
<dbReference type="SUPFAM" id="SSF52540">
    <property type="entry name" value="P-loop containing nucleoside triphosphate hydrolases"/>
    <property type="match status" value="1"/>
</dbReference>
<reference evidence="6" key="1">
    <citation type="submission" date="2023-06" db="EMBL/GenBank/DDBJ databases">
        <title>Genome-scale phylogeny and comparative genomics of the fungal order Sordariales.</title>
        <authorList>
            <consortium name="Lawrence Berkeley National Laboratory"/>
            <person name="Hensen N."/>
            <person name="Bonometti L."/>
            <person name="Westerberg I."/>
            <person name="Brannstrom I.O."/>
            <person name="Guillou S."/>
            <person name="Cros-Aarteil S."/>
            <person name="Calhoun S."/>
            <person name="Haridas S."/>
            <person name="Kuo A."/>
            <person name="Mondo S."/>
            <person name="Pangilinan J."/>
            <person name="Riley R."/>
            <person name="LaButti K."/>
            <person name="Andreopoulos B."/>
            <person name="Lipzen A."/>
            <person name="Chen C."/>
            <person name="Yanf M."/>
            <person name="Daum C."/>
            <person name="Ng V."/>
            <person name="Clum A."/>
            <person name="Steindorff A."/>
            <person name="Ohm R."/>
            <person name="Martin F."/>
            <person name="Silar P."/>
            <person name="Natvig D."/>
            <person name="Lalanne C."/>
            <person name="Gautier V."/>
            <person name="Ament-velasquez S.L."/>
            <person name="Kruys A."/>
            <person name="Hutchinson M.I."/>
            <person name="Powell A.J."/>
            <person name="Barry K."/>
            <person name="Miller A.N."/>
            <person name="Grigoriev I.V."/>
            <person name="Debuchy R."/>
            <person name="Gladieux P."/>
            <person name="Thoren M.H."/>
            <person name="Johannesson H."/>
        </authorList>
    </citation>
    <scope>NUCLEOTIDE SEQUENCE</scope>
    <source>
        <strain evidence="6">SMH3187-1</strain>
    </source>
</reference>
<dbReference type="CDD" id="cd08771">
    <property type="entry name" value="DLP_1"/>
    <property type="match status" value="1"/>
</dbReference>
<accession>A0AA40ENV4</accession>
<dbReference type="PANTHER" id="PTHR11566">
    <property type="entry name" value="DYNAMIN"/>
    <property type="match status" value="1"/>
</dbReference>
<evidence type="ECO:0000313" key="7">
    <source>
        <dbReference type="Proteomes" id="UP001172155"/>
    </source>
</evidence>
<dbReference type="PRINTS" id="PR00195">
    <property type="entry name" value="DYNAMIN"/>
</dbReference>
<dbReference type="InterPro" id="IPR022812">
    <property type="entry name" value="Dynamin"/>
</dbReference>
<feature type="region of interest" description="Disordered" evidence="3">
    <location>
        <begin position="1"/>
        <end position="69"/>
    </location>
</feature>
<dbReference type="GO" id="GO:0005874">
    <property type="term" value="C:microtubule"/>
    <property type="evidence" value="ECO:0007669"/>
    <property type="project" value="TreeGrafter"/>
</dbReference>
<name>A0AA40ENV4_9PEZI</name>
<dbReference type="EMBL" id="JAUKUD010000005">
    <property type="protein sequence ID" value="KAK0742762.1"/>
    <property type="molecule type" value="Genomic_DNA"/>
</dbReference>
<evidence type="ECO:0000259" key="4">
    <source>
        <dbReference type="PROSITE" id="PS51388"/>
    </source>
</evidence>
<dbReference type="Proteomes" id="UP001172155">
    <property type="component" value="Unassembled WGS sequence"/>
</dbReference>
<dbReference type="AlphaFoldDB" id="A0AA40ENV4"/>
<dbReference type="InterPro" id="IPR030381">
    <property type="entry name" value="G_DYNAMIN_dom"/>
</dbReference>
<organism evidence="6 7">
    <name type="scientific">Schizothecium vesticola</name>
    <dbReference type="NCBI Taxonomy" id="314040"/>
    <lineage>
        <taxon>Eukaryota</taxon>
        <taxon>Fungi</taxon>
        <taxon>Dikarya</taxon>
        <taxon>Ascomycota</taxon>
        <taxon>Pezizomycotina</taxon>
        <taxon>Sordariomycetes</taxon>
        <taxon>Sordariomycetidae</taxon>
        <taxon>Sordariales</taxon>
        <taxon>Schizotheciaceae</taxon>
        <taxon>Schizothecium</taxon>
    </lineage>
</organism>
<feature type="region of interest" description="Disordered" evidence="3">
    <location>
        <begin position="917"/>
        <end position="964"/>
    </location>
</feature>
<feature type="compositionally biased region" description="Polar residues" evidence="3">
    <location>
        <begin position="918"/>
        <end position="929"/>
    </location>
</feature>
<protein>
    <submittedName>
        <fullName evidence="6">P-loop containing nucleoside triphosphate hydrolase protein</fullName>
    </submittedName>
</protein>
<keyword evidence="1" id="KW-0547">Nucleotide-binding</keyword>
<sequence length="964" mass="107353">MARGISQIKREPGPAATTPSQSRYGPPSETTRRENSRRPDPRGIRSGAPSVTTRHAPPSVRASDGPEAIDLDEEPVLLEIKTIAQNPTESFGLSASQSAQGSFMGPNRALKDFGQKLKAINDALGELQARGIQHVASLPELVLVGDQSSGKSSLMSAIAGLTLPRSSGTCTRCPIHIRVSRAAEWSCRVYLKVNYKYVPRDHPITKAHVTERDRFPPWVPLDSNNLEKYEFKTVRDKFDSEEIETVLRCAQVAILNPTQPYQLFVPKLKGEASAETRGRDLQRINELEANAEAQFSPNTVALEVKGPDLADLNFYDLPGVFMSAKREEDTFLERVVRNLACQYMARKNAIILWAVPMNQDADNSYAFSLIRGMAAGNRCVGVMTKADLLPEGSSASWLSMLKGEAHQTGLGYFVTSRQGEDLDQQNTMEEAFFNRTADNMGQWPQVFDQYKERCGVEKLKSFLSQRLGEQFAKVLPEVKLKVNNRIDVIDQQLKTFPEPPRNPEMEIMKSLAEFSRDVKDRVREQSFLNRWDALFMEPFKQSIIGLKPKYNVREFTRPPPPENSRAMPIVLPDDDSSPSPLTRKRPATPGQVNSVMKRQRPGHGAPVTPVKSEVVDRQGVYAATVTPHSRPTALRPTLGGRARSLMDIRNLIRENAPPGQPGLISAAVYQPLFTEAAGKWLAHVDAFVAQTFDFLQSEIMRIMNLSFGHILNTAVYKLSREHMAAFIATHRSELAAQLRLIHSLEAQRLFTKDEDSLARNKASEKKVLVRHRHHYRWAAHSNPGDDNPPALRKMEELTEEELASEAARMAKEAARMLPDPFDAELGVAAYVRGYYLTAASRFVDNVAIHVMSGLFPTVAEVIDVYLHEQLGLTGGQTTLEMLRELMSESPETERRRRDLHVERANLEEAMAIIVGLENTGSNETTQMQPEGTDDYGAPVSGYANANGMGPDRPYTQSAYGNGIA</sequence>
<evidence type="ECO:0000256" key="1">
    <source>
        <dbReference type="ARBA" id="ARBA00022741"/>
    </source>
</evidence>
<dbReference type="Gene3D" id="3.40.50.300">
    <property type="entry name" value="P-loop containing nucleotide triphosphate hydrolases"/>
    <property type="match status" value="1"/>
</dbReference>
<gene>
    <name evidence="6" type="ORF">B0T18DRAFT_391674</name>
</gene>
<dbReference type="GO" id="GO:0005886">
    <property type="term" value="C:plasma membrane"/>
    <property type="evidence" value="ECO:0007669"/>
    <property type="project" value="TreeGrafter"/>
</dbReference>
<keyword evidence="2" id="KW-0342">GTP-binding</keyword>
<dbReference type="Pfam" id="PF00350">
    <property type="entry name" value="Dynamin_N"/>
    <property type="match status" value="1"/>
</dbReference>